<dbReference type="SUPFAM" id="SSF52096">
    <property type="entry name" value="ClpP/crotonase"/>
    <property type="match status" value="1"/>
</dbReference>
<comment type="subcellular location">
    <subcellularLocation>
        <location evidence="1">Peroxisome</location>
    </subcellularLocation>
</comment>
<accession>A0A653A4M0</accession>
<dbReference type="InterPro" id="IPR001753">
    <property type="entry name" value="Enoyl-CoA_hydra/iso"/>
</dbReference>
<dbReference type="PANTHER" id="PTHR43684">
    <property type="match status" value="1"/>
</dbReference>
<dbReference type="Gene3D" id="3.90.226.10">
    <property type="entry name" value="2-enoyl-CoA Hydratase, Chain A, domain 1"/>
    <property type="match status" value="1"/>
</dbReference>
<gene>
    <name evidence="4" type="ORF">TRIP_B250107</name>
</gene>
<dbReference type="EMBL" id="UPXX01000018">
    <property type="protein sequence ID" value="VBB42990.1"/>
    <property type="molecule type" value="Genomic_DNA"/>
</dbReference>
<proteinExistence type="predicted"/>
<dbReference type="CDD" id="cd06558">
    <property type="entry name" value="crotonase-like"/>
    <property type="match status" value="1"/>
</dbReference>
<evidence type="ECO:0000256" key="1">
    <source>
        <dbReference type="ARBA" id="ARBA00004275"/>
    </source>
</evidence>
<dbReference type="GO" id="GO:0004165">
    <property type="term" value="F:delta(3)-delta(2)-enoyl-CoA isomerase activity"/>
    <property type="evidence" value="ECO:0007669"/>
    <property type="project" value="UniProtKB-ARBA"/>
</dbReference>
<reference evidence="4" key="1">
    <citation type="submission" date="2018-07" db="EMBL/GenBank/DDBJ databases">
        <authorList>
            <consortium name="Genoscope - CEA"/>
            <person name="William W."/>
        </authorList>
    </citation>
    <scope>NUCLEOTIDE SEQUENCE</scope>
    <source>
        <strain evidence="4">IK1</strain>
    </source>
</reference>
<dbReference type="Pfam" id="PF00378">
    <property type="entry name" value="ECH_1"/>
    <property type="match status" value="2"/>
</dbReference>
<evidence type="ECO:0000256" key="2">
    <source>
        <dbReference type="ARBA" id="ARBA00023140"/>
    </source>
</evidence>
<keyword evidence="2" id="KW-0576">Peroxisome</keyword>
<evidence type="ECO:0000313" key="4">
    <source>
        <dbReference type="EMBL" id="VBB42990.1"/>
    </source>
</evidence>
<organism evidence="4">
    <name type="scientific">Uncultured Desulfatiglans sp</name>
    <dbReference type="NCBI Taxonomy" id="1748965"/>
    <lineage>
        <taxon>Bacteria</taxon>
        <taxon>Pseudomonadati</taxon>
        <taxon>Thermodesulfobacteriota</taxon>
        <taxon>Desulfobacteria</taxon>
        <taxon>Desulfatiglandales</taxon>
        <taxon>Desulfatiglandaceae</taxon>
        <taxon>Desulfatiglans</taxon>
        <taxon>environmental samples</taxon>
    </lineage>
</organism>
<name>A0A653A4M0_UNCDX</name>
<dbReference type="AlphaFoldDB" id="A0A653A4M0"/>
<evidence type="ECO:0000256" key="3">
    <source>
        <dbReference type="ARBA" id="ARBA00023235"/>
    </source>
</evidence>
<keyword evidence="3 4" id="KW-0413">Isomerase</keyword>
<sequence length="292" mass="32568">MSYQQITYSVEKNILTITLNRPEKRNAWTWVMANELRDAMLRAERDGDVRVVVLTGAGNAFCSGADLDELKNAGNLLQEVLREDNQDTPEKQVSILMKTKTDEELDPENPSGKRGDFRKRFSYFLGVEKPVIAAVNGPAVGLGFVVGLYCDIRFASDQARFSTAFSRRGLIAEHGISWILPRIAGLANAFDLLFSARMIDASEALSMGLVSRVFPQGEFMARVKDYASVLATEVSPRSLGVMKRQVYRAQFQTLAAAWQEADAEMLQSFRSEDAKEGVAHFLEKRAPKFTGR</sequence>
<protein>
    <submittedName>
        <fullName evidence="4">Enoyl-CoA hydratase/isomerase</fullName>
    </submittedName>
</protein>
<dbReference type="NCBIfam" id="NF004857">
    <property type="entry name" value="PRK06210.1"/>
    <property type="match status" value="1"/>
</dbReference>
<dbReference type="PANTHER" id="PTHR43684:SF1">
    <property type="entry name" value="ENOYL-COA DELTA ISOMERASE 2"/>
    <property type="match status" value="1"/>
</dbReference>
<dbReference type="InterPro" id="IPR029045">
    <property type="entry name" value="ClpP/crotonase-like_dom_sf"/>
</dbReference>
<dbReference type="InterPro" id="IPR051053">
    <property type="entry name" value="ECH/Chromodomain_protein"/>
</dbReference>